<dbReference type="Pfam" id="PF00082">
    <property type="entry name" value="Peptidase_S8"/>
    <property type="match status" value="1"/>
</dbReference>
<sequence length="784" mass="83446">MERPFSSPILGGRLFSLCCCLLSLLLPHVHARRDDLQTYVVHLQPHPHCHPTKLQWHLSFLRRTAALEDDEPEDFSARLLYSYHSAVDGFAARLSVEEAESLRGTPGVAAVRPDRRLELHTTYSHQFLGLGSFPGGAWARSGFGTGAIIGILDTGVWPESPSFRDGRMPPVPARWKGVCQEGELFNASCCNRKLIGARFYSRGHHASPPPAEPASPPAVEYVSPRDAHGHGTHTSSTAAGAAVRGASVLGVGAGVAMGAAPGARVAVYKVCWFSGCYSSDILAGIDDAIADGVDVLSLSLGGFPLPLFEDNIAIGAFRAAENGVLVVCAAGNNGPLASSIANEAPWIITVGASTMDRRFPAFVRLGNGQLLYGESMFPGNHFLKNGGKKQPLELVYDAGGNSGGEFCFRGSLSGAKVAGKVVVCDRGVNGRAEKGEVVREAGGAAMILANAQANQQEDSVDVHVLPATLVGYKESLQLKAYINSTGRPLAQLEFGGTTTRRARAPAVALFSSRGPSLSDPSILKPDLVAPGVNIIAAWPQNLGPSGQPEDSRRTDFSVLSGTSMACPHVSGIAALVRAAHPAWSPAAVKSAIMTTADVVDHYGKPIMDGAAAAGVFALGAGHVNPNQAVDPGLIYDIKPEDYVVHLCTIGYTNAEVATITHRNASCREILARNRGFTLNYPSIAVVFKNGETRKVLQKTVTNVGSPCSTYLVQVAAMQGVRVRVVPRVLTFTAVNQSRSYRVWFWSRKRVEKGKTSSEEGHLTWVHSREAQYRVRSPIAVTWAG</sequence>
<dbReference type="InterPro" id="IPR034197">
    <property type="entry name" value="Peptidases_S8_3"/>
</dbReference>
<protein>
    <submittedName>
        <fullName evidence="14">Uncharacterized protein</fullName>
    </submittedName>
</protein>
<feature type="region of interest" description="Disordered" evidence="8">
    <location>
        <begin position="205"/>
        <end position="238"/>
    </location>
</feature>
<dbReference type="OrthoDB" id="206201at2759"/>
<dbReference type="InterPro" id="IPR023828">
    <property type="entry name" value="Peptidase_S8_Ser-AS"/>
</dbReference>
<feature type="signal peptide" evidence="9">
    <location>
        <begin position="1"/>
        <end position="31"/>
    </location>
</feature>
<dbReference type="AlphaFoldDB" id="A0A843UUN8"/>
<dbReference type="SMR" id="A0A843UUN8"/>
<evidence type="ECO:0000259" key="12">
    <source>
        <dbReference type="Pfam" id="PF05922"/>
    </source>
</evidence>
<feature type="active site" description="Charge relay system" evidence="6 7">
    <location>
        <position position="230"/>
    </location>
</feature>
<feature type="chain" id="PRO_5032520959" evidence="9">
    <location>
        <begin position="32"/>
        <end position="784"/>
    </location>
</feature>
<dbReference type="Gene3D" id="3.40.50.200">
    <property type="entry name" value="Peptidase S8/S53 domain"/>
    <property type="match status" value="1"/>
</dbReference>
<feature type="domain" description="Inhibitor I9" evidence="12">
    <location>
        <begin position="38"/>
        <end position="120"/>
    </location>
</feature>
<comment type="caution">
    <text evidence="14">The sequence shown here is derived from an EMBL/GenBank/DDBJ whole genome shotgun (WGS) entry which is preliminary data.</text>
</comment>
<dbReference type="InterPro" id="IPR015500">
    <property type="entry name" value="Peptidase_S8_subtilisin-rel"/>
</dbReference>
<comment type="similarity">
    <text evidence="1 7">Belongs to the peptidase S8 family.</text>
</comment>
<dbReference type="GO" id="GO:0004252">
    <property type="term" value="F:serine-type endopeptidase activity"/>
    <property type="evidence" value="ECO:0007669"/>
    <property type="project" value="UniProtKB-UniRule"/>
</dbReference>
<keyword evidence="5 7" id="KW-0720">Serine protease</keyword>
<evidence type="ECO:0000256" key="5">
    <source>
        <dbReference type="ARBA" id="ARBA00022825"/>
    </source>
</evidence>
<evidence type="ECO:0000256" key="3">
    <source>
        <dbReference type="ARBA" id="ARBA00022729"/>
    </source>
</evidence>
<keyword evidence="15" id="KW-1185">Reference proteome</keyword>
<dbReference type="PANTHER" id="PTHR10795">
    <property type="entry name" value="PROPROTEIN CONVERTASE SUBTILISIN/KEXIN"/>
    <property type="match status" value="1"/>
</dbReference>
<feature type="active site" description="Charge relay system" evidence="6 7">
    <location>
        <position position="563"/>
    </location>
</feature>
<dbReference type="InterPro" id="IPR010259">
    <property type="entry name" value="S8pro/Inhibitor_I9"/>
</dbReference>
<evidence type="ECO:0000259" key="11">
    <source>
        <dbReference type="Pfam" id="PF02225"/>
    </source>
</evidence>
<name>A0A843UUN8_COLES</name>
<gene>
    <name evidence="14" type="ORF">Taro_017891</name>
</gene>
<dbReference type="InterPro" id="IPR000209">
    <property type="entry name" value="Peptidase_S8/S53_dom"/>
</dbReference>
<dbReference type="PRINTS" id="PR00723">
    <property type="entry name" value="SUBTILISIN"/>
</dbReference>
<dbReference type="Pfam" id="PF05922">
    <property type="entry name" value="Inhibitor_I9"/>
    <property type="match status" value="1"/>
</dbReference>
<evidence type="ECO:0000256" key="4">
    <source>
        <dbReference type="ARBA" id="ARBA00022801"/>
    </source>
</evidence>
<dbReference type="InterPro" id="IPR045051">
    <property type="entry name" value="SBT"/>
</dbReference>
<dbReference type="Pfam" id="PF02225">
    <property type="entry name" value="PA"/>
    <property type="match status" value="1"/>
</dbReference>
<reference evidence="14" key="1">
    <citation type="submission" date="2017-07" db="EMBL/GenBank/DDBJ databases">
        <title>Taro Niue Genome Assembly and Annotation.</title>
        <authorList>
            <person name="Atibalentja N."/>
            <person name="Keating K."/>
            <person name="Fields C.J."/>
        </authorList>
    </citation>
    <scope>NUCLEOTIDE SEQUENCE</scope>
    <source>
        <strain evidence="14">Niue_2</strain>
        <tissue evidence="14">Leaf</tissue>
    </source>
</reference>
<evidence type="ECO:0000259" key="13">
    <source>
        <dbReference type="Pfam" id="PF17766"/>
    </source>
</evidence>
<feature type="domain" description="PA" evidence="11">
    <location>
        <begin position="393"/>
        <end position="477"/>
    </location>
</feature>
<keyword evidence="3 9" id="KW-0732">Signal</keyword>
<dbReference type="SUPFAM" id="SSF52743">
    <property type="entry name" value="Subtilisin-like"/>
    <property type="match status" value="1"/>
</dbReference>
<evidence type="ECO:0000313" key="14">
    <source>
        <dbReference type="EMBL" id="MQL85380.1"/>
    </source>
</evidence>
<dbReference type="Proteomes" id="UP000652761">
    <property type="component" value="Unassembled WGS sequence"/>
</dbReference>
<dbReference type="PROSITE" id="PS51892">
    <property type="entry name" value="SUBTILASE"/>
    <property type="match status" value="1"/>
</dbReference>
<evidence type="ECO:0000313" key="15">
    <source>
        <dbReference type="Proteomes" id="UP000652761"/>
    </source>
</evidence>
<organism evidence="14 15">
    <name type="scientific">Colocasia esculenta</name>
    <name type="common">Wild taro</name>
    <name type="synonym">Arum esculentum</name>
    <dbReference type="NCBI Taxonomy" id="4460"/>
    <lineage>
        <taxon>Eukaryota</taxon>
        <taxon>Viridiplantae</taxon>
        <taxon>Streptophyta</taxon>
        <taxon>Embryophyta</taxon>
        <taxon>Tracheophyta</taxon>
        <taxon>Spermatophyta</taxon>
        <taxon>Magnoliopsida</taxon>
        <taxon>Liliopsida</taxon>
        <taxon>Araceae</taxon>
        <taxon>Aroideae</taxon>
        <taxon>Colocasieae</taxon>
        <taxon>Colocasia</taxon>
    </lineage>
</organism>
<dbReference type="InterPro" id="IPR003137">
    <property type="entry name" value="PA_domain"/>
</dbReference>
<dbReference type="InterPro" id="IPR036852">
    <property type="entry name" value="Peptidase_S8/S53_dom_sf"/>
</dbReference>
<feature type="domain" description="Subtilisin-like protease fibronectin type-III" evidence="13">
    <location>
        <begin position="678"/>
        <end position="780"/>
    </location>
</feature>
<evidence type="ECO:0000256" key="7">
    <source>
        <dbReference type="PROSITE-ProRule" id="PRU01240"/>
    </source>
</evidence>
<evidence type="ECO:0000259" key="10">
    <source>
        <dbReference type="Pfam" id="PF00082"/>
    </source>
</evidence>
<feature type="domain" description="Peptidase S8/S53" evidence="10">
    <location>
        <begin position="144"/>
        <end position="597"/>
    </location>
</feature>
<feature type="active site" description="Charge relay system" evidence="6 7">
    <location>
        <position position="153"/>
    </location>
</feature>
<dbReference type="Gene3D" id="3.30.70.80">
    <property type="entry name" value="Peptidase S8 propeptide/proteinase inhibitor I9"/>
    <property type="match status" value="1"/>
</dbReference>
<keyword evidence="2 7" id="KW-0645">Protease</keyword>
<dbReference type="InterPro" id="IPR037045">
    <property type="entry name" value="S8pro/Inhibitor_I9_sf"/>
</dbReference>
<dbReference type="PROSITE" id="PS00138">
    <property type="entry name" value="SUBTILASE_SER"/>
    <property type="match status" value="1"/>
</dbReference>
<dbReference type="FunFam" id="3.50.30.30:FF:000005">
    <property type="entry name" value="subtilisin-like protease SBT1.5"/>
    <property type="match status" value="1"/>
</dbReference>
<dbReference type="Pfam" id="PF17766">
    <property type="entry name" value="fn3_6"/>
    <property type="match status" value="1"/>
</dbReference>
<evidence type="ECO:0000256" key="9">
    <source>
        <dbReference type="SAM" id="SignalP"/>
    </source>
</evidence>
<dbReference type="FunFam" id="3.40.50.200:FF:000006">
    <property type="entry name" value="Subtilisin-like protease SBT1.5"/>
    <property type="match status" value="1"/>
</dbReference>
<dbReference type="Gene3D" id="3.50.30.30">
    <property type="match status" value="1"/>
</dbReference>
<keyword evidence="4 7" id="KW-0378">Hydrolase</keyword>
<dbReference type="EMBL" id="NMUH01000825">
    <property type="protein sequence ID" value="MQL85380.1"/>
    <property type="molecule type" value="Genomic_DNA"/>
</dbReference>
<dbReference type="GO" id="GO:0006508">
    <property type="term" value="P:proteolysis"/>
    <property type="evidence" value="ECO:0007669"/>
    <property type="project" value="UniProtKB-KW"/>
</dbReference>
<proteinExistence type="inferred from homology"/>
<evidence type="ECO:0000256" key="2">
    <source>
        <dbReference type="ARBA" id="ARBA00022670"/>
    </source>
</evidence>
<dbReference type="InterPro" id="IPR041469">
    <property type="entry name" value="Subtilisin-like_FN3"/>
</dbReference>
<dbReference type="CDD" id="cd02120">
    <property type="entry name" value="PA_subtilisin_like"/>
    <property type="match status" value="1"/>
</dbReference>
<evidence type="ECO:0000256" key="8">
    <source>
        <dbReference type="SAM" id="MobiDB-lite"/>
    </source>
</evidence>
<evidence type="ECO:0000256" key="1">
    <source>
        <dbReference type="ARBA" id="ARBA00011073"/>
    </source>
</evidence>
<feature type="compositionally biased region" description="Pro residues" evidence="8">
    <location>
        <begin position="207"/>
        <end position="216"/>
    </location>
</feature>
<dbReference type="CDD" id="cd04852">
    <property type="entry name" value="Peptidases_S8_3"/>
    <property type="match status" value="1"/>
</dbReference>
<evidence type="ECO:0000256" key="6">
    <source>
        <dbReference type="PIRSR" id="PIRSR615500-1"/>
    </source>
</evidence>
<dbReference type="Gene3D" id="2.60.40.2310">
    <property type="match status" value="1"/>
</dbReference>
<accession>A0A843UUN8</accession>